<protein>
    <submittedName>
        <fullName evidence="1">Uncharacterized protein</fullName>
    </submittedName>
</protein>
<dbReference type="EMBL" id="KN848899">
    <property type="protein sequence ID" value="KIR59927.1"/>
    <property type="molecule type" value="Genomic_DNA"/>
</dbReference>
<accession>A0ABR5B8L5</accession>
<name>A0ABR5B8L5_CRYGA</name>
<keyword evidence="2" id="KW-1185">Reference proteome</keyword>
<gene>
    <name evidence="1" type="ORF">I314_04362</name>
</gene>
<evidence type="ECO:0000313" key="2">
    <source>
        <dbReference type="Proteomes" id="UP000053800"/>
    </source>
</evidence>
<proteinExistence type="predicted"/>
<evidence type="ECO:0000313" key="1">
    <source>
        <dbReference type="EMBL" id="KIR59927.1"/>
    </source>
</evidence>
<reference evidence="1 2" key="1">
    <citation type="submission" date="2015-01" db="EMBL/GenBank/DDBJ databases">
        <title>The Genome Sequence of Cryptococcus gattii CA1873.</title>
        <authorList>
            <consortium name="The Broad Institute Genomics Platform"/>
            <person name="Cuomo C."/>
            <person name="Litvintseva A."/>
            <person name="Chen Y."/>
            <person name="Heitman J."/>
            <person name="Sun S."/>
            <person name="Springer D."/>
            <person name="Dromer F."/>
            <person name="Young S."/>
            <person name="Zeng Q."/>
            <person name="Gargeya S."/>
            <person name="Abouelleil A."/>
            <person name="Alvarado L."/>
            <person name="Chapman S.B."/>
            <person name="Gainer-Dewar J."/>
            <person name="Goldberg J."/>
            <person name="Griggs A."/>
            <person name="Gujja S."/>
            <person name="Hansen M."/>
            <person name="Howarth C."/>
            <person name="Imamovic A."/>
            <person name="Larimer J."/>
            <person name="Murphy C."/>
            <person name="Naylor J."/>
            <person name="Pearson M."/>
            <person name="Priest M."/>
            <person name="Roberts A."/>
            <person name="Saif S."/>
            <person name="Shea T."/>
            <person name="Sykes S."/>
            <person name="Wortman J."/>
            <person name="Nusbaum C."/>
            <person name="Birren B."/>
        </authorList>
    </citation>
    <scope>NUCLEOTIDE SEQUENCE [LARGE SCALE GENOMIC DNA]</scope>
    <source>
        <strain evidence="1 2">CA1873</strain>
    </source>
</reference>
<sequence length="36" mass="4195">MRGSPSQHLLGGHQPRCIPIPSSNWYRRILHRSQLD</sequence>
<dbReference type="Proteomes" id="UP000053800">
    <property type="component" value="Unassembled WGS sequence"/>
</dbReference>
<organism evidence="1 2">
    <name type="scientific">Cryptococcus bacillisporus CA1873</name>
    <dbReference type="NCBI Taxonomy" id="1296111"/>
    <lineage>
        <taxon>Eukaryota</taxon>
        <taxon>Fungi</taxon>
        <taxon>Dikarya</taxon>
        <taxon>Basidiomycota</taxon>
        <taxon>Agaricomycotina</taxon>
        <taxon>Tremellomycetes</taxon>
        <taxon>Tremellales</taxon>
        <taxon>Cryptococcaceae</taxon>
        <taxon>Cryptococcus</taxon>
        <taxon>Cryptococcus gattii species complex</taxon>
    </lineage>
</organism>